<dbReference type="GeneID" id="80519408"/>
<sequence length="98" mass="11517">MPFNGYFVIAEKKSNLRKIRLEKTFWMIRDSSNTNITKPKTYETEEEAWKAVIVKPFNVSDYKSKGYYAIKINNNIPDKASGSINSDYVQKHIKSWFD</sequence>
<dbReference type="KEGG" id="vg:80519408"/>
<name>A0A6N1NQA2_9VIRU</name>
<reference evidence="1" key="2">
    <citation type="journal article" date="2018" name="Nat. Commun.">
        <title>Tailed giant Tupanvirus possesses the most complete translational apparatus of the known virosphere.</title>
        <authorList>
            <person name="Abrahao J."/>
            <person name="Silva L."/>
            <person name="Silva L.S."/>
            <person name="Khalil J.Y.B."/>
            <person name="Rodrigues R."/>
            <person name="Arantes T."/>
            <person name="Assis F."/>
            <person name="Boratto P."/>
            <person name="Andrade M."/>
            <person name="Kroon E.G."/>
            <person name="Ribeiro B."/>
            <person name="Bergier I."/>
            <person name="Seligmann H."/>
            <person name="Ghigo E."/>
            <person name="Colson P."/>
            <person name="Levasseur A."/>
            <person name="Kroemer G."/>
            <person name="Raoult D."/>
            <person name="La Scola B."/>
        </authorList>
    </citation>
    <scope>NUCLEOTIDE SEQUENCE [LARGE SCALE GENOMIC DNA]</scope>
    <source>
        <strain evidence="1">Soda lake</strain>
    </source>
</reference>
<reference evidence="1" key="1">
    <citation type="submission" date="2017-01" db="EMBL/GenBank/DDBJ databases">
        <authorList>
            <person name="Assis F.L."/>
            <person name="Abrahao J.S."/>
            <person name="Silva L."/>
            <person name="Khalil J.B."/>
            <person name="Rodrigues R."/>
            <person name="Silva L.S."/>
            <person name="Arantes T."/>
            <person name="Boratto P."/>
            <person name="Andrade M."/>
            <person name="Kroon E.G."/>
            <person name="Ribeiro B."/>
            <person name="Bergier I."/>
            <person name="Seligmann H."/>
            <person name="Ghigo E."/>
            <person name="Colson P."/>
            <person name="Levasseur A."/>
            <person name="Raoult D."/>
            <person name="Scola B.L."/>
        </authorList>
    </citation>
    <scope>NUCLEOTIDE SEQUENCE</scope>
    <source>
        <strain evidence="1">Soda lake</strain>
    </source>
</reference>
<proteinExistence type="predicted"/>
<accession>A0A6N1NQA2</accession>
<protein>
    <submittedName>
        <fullName evidence="1">Putative orfan</fullName>
    </submittedName>
</protein>
<organism evidence="1">
    <name type="scientific">Tupanvirus soda lake</name>
    <dbReference type="NCBI Taxonomy" id="2126985"/>
    <lineage>
        <taxon>Viruses</taxon>
        <taxon>Varidnaviria</taxon>
        <taxon>Bamfordvirae</taxon>
        <taxon>Nucleocytoviricota</taxon>
        <taxon>Megaviricetes</taxon>
        <taxon>Imitervirales</taxon>
        <taxon>Mimiviridae</taxon>
        <taxon>Megamimivirinae</taxon>
        <taxon>Tupanvirus</taxon>
        <taxon>Tupanvirus salinum</taxon>
    </lineage>
</organism>
<evidence type="ECO:0000313" key="1">
    <source>
        <dbReference type="EMBL" id="QKU35960.1"/>
    </source>
</evidence>
<dbReference type="EMBL" id="KY523104">
    <property type="protein sequence ID" value="QKU35960.1"/>
    <property type="molecule type" value="Genomic_DNA"/>
</dbReference>
<dbReference type="RefSeq" id="YP_010782644.1">
    <property type="nucleotide sequence ID" value="NC_075039.1"/>
</dbReference>